<reference evidence="12" key="2">
    <citation type="submission" date="2015-01" db="EMBL/GenBank/DDBJ databases">
        <authorList>
            <person name="Manzoor Shahid"/>
            <person name="Zubair Saima"/>
        </authorList>
    </citation>
    <scope>NUCLEOTIDE SEQUENCE [LARGE SCALE GENOMIC DNA]</scope>
    <source>
        <strain evidence="12">V1</strain>
    </source>
</reference>
<dbReference type="InterPro" id="IPR025857">
    <property type="entry name" value="MacB_PCD"/>
</dbReference>
<dbReference type="RefSeq" id="WP_024752608.1">
    <property type="nucleotide sequence ID" value="NZ_CDNC01000012.1"/>
</dbReference>
<comment type="subcellular location">
    <subcellularLocation>
        <location evidence="1">Cell membrane</location>
        <topology evidence="1">Multi-pass membrane protein</topology>
    </subcellularLocation>
</comment>
<sequence length="427" mass="47755">MKLKSFQWIYFILKRFNAADTRGRSAITGIFSIAGISLGVTALIVILSVMNGFQMGFIDAILQVSSAHLRLSGAKTDIEHAEKFGGYVSFYRFSEAQTLMEGNFSRQQGALLRAVPTDLRAKDSGFNEIVKIMSGTFDLEKKNTVVLGYELARQLSIKTGDIITVLAVSGSSDTNIFPENNQLLVTGTFKTGYYEIDASFAFVSLETGTIICGESETYNAAVKLENPEHDSKYLHSLQKTIPSLHAESWRTYNRAFFGALRIEKNMMMLLVILIFLVVTVNIYNGMRRSIYERREEIAVLASLGARIQDIRFLFMCNGFTIGLIGGIIGLLLGLLLSAQINEVFFLIEVSINIIIHFIGSLVSNITEMPFAIFSPEYFYNVETIPVRIFFKETVFIFLFGVFSASSAAWFAARKILTLKPAEVLRYE</sequence>
<evidence type="ECO:0000313" key="10">
    <source>
        <dbReference type="EMBL" id="CEM61613.1"/>
    </source>
</evidence>
<reference evidence="11 13" key="3">
    <citation type="submission" date="2019-08" db="EMBL/GenBank/DDBJ databases">
        <authorList>
            <person name="Kuhnert P."/>
        </authorList>
    </citation>
    <scope>NUCLEOTIDE SEQUENCE [LARGE SCALE GENOMIC DNA]</scope>
    <source>
        <strain evidence="11 13">B36.5</strain>
    </source>
</reference>
<evidence type="ECO:0000259" key="9">
    <source>
        <dbReference type="Pfam" id="PF12704"/>
    </source>
</evidence>
<dbReference type="EMBL" id="CP042817">
    <property type="protein sequence ID" value="QEJ98216.1"/>
    <property type="molecule type" value="Genomic_DNA"/>
</dbReference>
<feature type="transmembrane region" description="Helical" evidence="7">
    <location>
        <begin position="28"/>
        <end position="49"/>
    </location>
</feature>
<feature type="transmembrane region" description="Helical" evidence="7">
    <location>
        <begin position="312"/>
        <end position="336"/>
    </location>
</feature>
<evidence type="ECO:0000313" key="13">
    <source>
        <dbReference type="Proteomes" id="UP000323594"/>
    </source>
</evidence>
<organism evidence="10 12">
    <name type="scientific">Treponema phagedenis</name>
    <dbReference type="NCBI Taxonomy" id="162"/>
    <lineage>
        <taxon>Bacteria</taxon>
        <taxon>Pseudomonadati</taxon>
        <taxon>Spirochaetota</taxon>
        <taxon>Spirochaetia</taxon>
        <taxon>Spirochaetales</taxon>
        <taxon>Treponemataceae</taxon>
        <taxon>Treponema</taxon>
    </lineage>
</organism>
<feature type="transmembrane region" description="Helical" evidence="7">
    <location>
        <begin position="266"/>
        <end position="283"/>
    </location>
</feature>
<dbReference type="GO" id="GO:0098797">
    <property type="term" value="C:plasma membrane protein complex"/>
    <property type="evidence" value="ECO:0007669"/>
    <property type="project" value="TreeGrafter"/>
</dbReference>
<dbReference type="OrthoDB" id="356343at2"/>
<evidence type="ECO:0000256" key="3">
    <source>
        <dbReference type="ARBA" id="ARBA00022475"/>
    </source>
</evidence>
<gene>
    <name evidence="11" type="ORF">FUT82_09540</name>
    <name evidence="10" type="ORF">TPHV1_20150</name>
</gene>
<dbReference type="InterPro" id="IPR003838">
    <property type="entry name" value="ABC3_permease_C"/>
</dbReference>
<dbReference type="GeneID" id="57753214"/>
<dbReference type="Pfam" id="PF12704">
    <property type="entry name" value="MacB_PCD"/>
    <property type="match status" value="1"/>
</dbReference>
<dbReference type="InterPro" id="IPR051447">
    <property type="entry name" value="Lipoprotein-release_system"/>
</dbReference>
<feature type="transmembrane region" description="Helical" evidence="7">
    <location>
        <begin position="394"/>
        <end position="412"/>
    </location>
</feature>
<dbReference type="EMBL" id="CDNC01000012">
    <property type="protein sequence ID" value="CEM61613.1"/>
    <property type="molecule type" value="Genomic_DNA"/>
</dbReference>
<feature type="domain" description="ABC3 transporter permease C-terminal" evidence="8">
    <location>
        <begin position="269"/>
        <end position="359"/>
    </location>
</feature>
<dbReference type="GO" id="GO:0044874">
    <property type="term" value="P:lipoprotein localization to outer membrane"/>
    <property type="evidence" value="ECO:0007669"/>
    <property type="project" value="TreeGrafter"/>
</dbReference>
<feature type="transmembrane region" description="Helical" evidence="7">
    <location>
        <begin position="343"/>
        <end position="365"/>
    </location>
</feature>
<keyword evidence="6 7" id="KW-0472">Membrane</keyword>
<evidence type="ECO:0000313" key="11">
    <source>
        <dbReference type="EMBL" id="QEJ98216.1"/>
    </source>
</evidence>
<name>A0A0B7GT25_TREPH</name>
<comment type="similarity">
    <text evidence="2">Belongs to the ABC-4 integral membrane protein family. LolC/E subfamily.</text>
</comment>
<feature type="domain" description="MacB-like periplasmic core" evidence="9">
    <location>
        <begin position="32"/>
        <end position="228"/>
    </location>
</feature>
<keyword evidence="5 7" id="KW-1133">Transmembrane helix</keyword>
<protein>
    <submittedName>
        <fullName evidence="11">ABC transporter permease</fullName>
    </submittedName>
    <submittedName>
        <fullName evidence="10">Efflux ABC transporter, permease protein</fullName>
    </submittedName>
</protein>
<evidence type="ECO:0000256" key="1">
    <source>
        <dbReference type="ARBA" id="ARBA00004651"/>
    </source>
</evidence>
<keyword evidence="4 7" id="KW-0812">Transmembrane</keyword>
<evidence type="ECO:0000259" key="8">
    <source>
        <dbReference type="Pfam" id="PF02687"/>
    </source>
</evidence>
<keyword evidence="3" id="KW-1003">Cell membrane</keyword>
<proteinExistence type="inferred from homology"/>
<dbReference type="PANTHER" id="PTHR30489">
    <property type="entry name" value="LIPOPROTEIN-RELEASING SYSTEM TRANSMEMBRANE PROTEIN LOLE"/>
    <property type="match status" value="1"/>
</dbReference>
<dbReference type="Proteomes" id="UP000042527">
    <property type="component" value="Unassembled WGS sequence"/>
</dbReference>
<evidence type="ECO:0000256" key="4">
    <source>
        <dbReference type="ARBA" id="ARBA00022692"/>
    </source>
</evidence>
<accession>A0A0B7GT25</accession>
<evidence type="ECO:0000256" key="5">
    <source>
        <dbReference type="ARBA" id="ARBA00022989"/>
    </source>
</evidence>
<evidence type="ECO:0000256" key="7">
    <source>
        <dbReference type="SAM" id="Phobius"/>
    </source>
</evidence>
<reference evidence="10" key="1">
    <citation type="submission" date="2015-01" db="EMBL/GenBank/DDBJ databases">
        <authorList>
            <person name="Xiang T."/>
            <person name="Song Y."/>
            <person name="Huang L."/>
            <person name="Wang B."/>
            <person name="Wu P."/>
        </authorList>
    </citation>
    <scope>NUCLEOTIDE SEQUENCE [LARGE SCALE GENOMIC DNA]</scope>
    <source>
        <strain evidence="10">V1</strain>
    </source>
</reference>
<evidence type="ECO:0000256" key="2">
    <source>
        <dbReference type="ARBA" id="ARBA00005236"/>
    </source>
</evidence>
<keyword evidence="12" id="KW-1185">Reference proteome</keyword>
<dbReference type="Proteomes" id="UP000323594">
    <property type="component" value="Chromosome"/>
</dbReference>
<evidence type="ECO:0000313" key="12">
    <source>
        <dbReference type="Proteomes" id="UP000042527"/>
    </source>
</evidence>
<evidence type="ECO:0000256" key="6">
    <source>
        <dbReference type="ARBA" id="ARBA00023136"/>
    </source>
</evidence>
<dbReference type="PANTHER" id="PTHR30489:SF0">
    <property type="entry name" value="LIPOPROTEIN-RELEASING SYSTEM TRANSMEMBRANE PROTEIN LOLE"/>
    <property type="match status" value="1"/>
</dbReference>
<dbReference type="Pfam" id="PF02687">
    <property type="entry name" value="FtsX"/>
    <property type="match status" value="1"/>
</dbReference>
<dbReference type="AlphaFoldDB" id="A0A0B7GT25"/>